<organism evidence="2 3">
    <name type="scientific">Mojavia pulchra JT2-VF2</name>
    <dbReference type="NCBI Taxonomy" id="287848"/>
    <lineage>
        <taxon>Bacteria</taxon>
        <taxon>Bacillati</taxon>
        <taxon>Cyanobacteriota</taxon>
        <taxon>Cyanophyceae</taxon>
        <taxon>Nostocales</taxon>
        <taxon>Nostocaceae</taxon>
    </lineage>
</organism>
<keyword evidence="1" id="KW-0732">Signal</keyword>
<feature type="chain" id="PRO_5037177445" evidence="1">
    <location>
        <begin position="24"/>
        <end position="146"/>
    </location>
</feature>
<proteinExistence type="predicted"/>
<dbReference type="Proteomes" id="UP000715781">
    <property type="component" value="Unassembled WGS sequence"/>
</dbReference>
<protein>
    <submittedName>
        <fullName evidence="2">Uncharacterized protein</fullName>
    </submittedName>
</protein>
<evidence type="ECO:0000313" key="2">
    <source>
        <dbReference type="EMBL" id="MBW4563667.1"/>
    </source>
</evidence>
<comment type="caution">
    <text evidence="2">The sequence shown here is derived from an EMBL/GenBank/DDBJ whole genome shotgun (WGS) entry which is preliminary data.</text>
</comment>
<reference evidence="2" key="1">
    <citation type="submission" date="2021-05" db="EMBL/GenBank/DDBJ databases">
        <authorList>
            <person name="Pietrasiak N."/>
            <person name="Ward R."/>
            <person name="Stajich J.E."/>
            <person name="Kurbessoian T."/>
        </authorList>
    </citation>
    <scope>NUCLEOTIDE SEQUENCE</scope>
    <source>
        <strain evidence="2">JT2-VF2</strain>
    </source>
</reference>
<name>A0A951Q391_9NOST</name>
<sequence>MKKIAILSLLTSCVLFQASQATALPKVGEFELEQISGRGCGMTLWKPNSANKNRFILFNGLNDNSMEMMINGKITKFNRVKANGKAFYGQKTFQTFRSQDGKITVDVAVKLGAKGEIETVAIKEGTVHVKQNQQKVKIPVVGDAGC</sequence>
<gene>
    <name evidence="2" type="ORF">KME32_21495</name>
</gene>
<dbReference type="EMBL" id="JAHHHN010000015">
    <property type="protein sequence ID" value="MBW4563667.1"/>
    <property type="molecule type" value="Genomic_DNA"/>
</dbReference>
<evidence type="ECO:0000313" key="3">
    <source>
        <dbReference type="Proteomes" id="UP000715781"/>
    </source>
</evidence>
<feature type="signal peptide" evidence="1">
    <location>
        <begin position="1"/>
        <end position="23"/>
    </location>
</feature>
<dbReference type="AlphaFoldDB" id="A0A951Q391"/>
<evidence type="ECO:0000256" key="1">
    <source>
        <dbReference type="SAM" id="SignalP"/>
    </source>
</evidence>
<reference evidence="2" key="2">
    <citation type="journal article" date="2022" name="Microbiol. Resour. Announc.">
        <title>Metagenome Sequencing to Explore Phylogenomics of Terrestrial Cyanobacteria.</title>
        <authorList>
            <person name="Ward R.D."/>
            <person name="Stajich J.E."/>
            <person name="Johansen J.R."/>
            <person name="Huntemann M."/>
            <person name="Clum A."/>
            <person name="Foster B."/>
            <person name="Foster B."/>
            <person name="Roux S."/>
            <person name="Palaniappan K."/>
            <person name="Varghese N."/>
            <person name="Mukherjee S."/>
            <person name="Reddy T.B.K."/>
            <person name="Daum C."/>
            <person name="Copeland A."/>
            <person name="Chen I.A."/>
            <person name="Ivanova N.N."/>
            <person name="Kyrpides N.C."/>
            <person name="Shapiro N."/>
            <person name="Eloe-Fadrosh E.A."/>
            <person name="Pietrasiak N."/>
        </authorList>
    </citation>
    <scope>NUCLEOTIDE SEQUENCE</scope>
    <source>
        <strain evidence="2">JT2-VF2</strain>
    </source>
</reference>
<accession>A0A951Q391</accession>